<name>A0A1J0AKM9_BACIU</name>
<evidence type="ECO:0000313" key="1">
    <source>
        <dbReference type="EMBL" id="APB62289.1"/>
    </source>
</evidence>
<dbReference type="AlphaFoldDB" id="A0A1J0AKM9"/>
<organism evidence="1">
    <name type="scientific">Bacillus subtilis</name>
    <dbReference type="NCBI Taxonomy" id="1423"/>
    <lineage>
        <taxon>Bacteria</taxon>
        <taxon>Bacillati</taxon>
        <taxon>Bacillota</taxon>
        <taxon>Bacilli</taxon>
        <taxon>Bacillales</taxon>
        <taxon>Bacillaceae</taxon>
        <taxon>Bacillus</taxon>
    </lineage>
</organism>
<geneLocation type="plasmid" evidence="1">
    <name>pBS72</name>
</geneLocation>
<reference evidence="1" key="5">
    <citation type="submission" date="2016-08" db="EMBL/GenBank/DDBJ databases">
        <authorList>
            <person name="Satsunkevich N.E."/>
            <person name="Valentovich L.N."/>
            <person name="Kolomiets E.I."/>
            <person name="Titok M.A."/>
        </authorList>
    </citation>
    <scope>NUCLEOTIDE SEQUENCE</scope>
    <source>
        <strain evidence="1">72</strain>
        <plasmid evidence="1">pBS72</plasmid>
    </source>
</reference>
<accession>A0A1J0AKM9</accession>
<dbReference type="EMBL" id="KX711616">
    <property type="protein sequence ID" value="APB62289.1"/>
    <property type="molecule type" value="Genomic_DNA"/>
</dbReference>
<reference evidence="1" key="4">
    <citation type="journal article" date="2006" name="Microbiology">
        <title>The replicative polymerases PolC and DnaE are required for theta replication of the Bacillus subtilis plasmid pBS72.</title>
        <authorList>
            <person name="Titok M."/>
            <person name="Suski C."/>
            <person name="Dalmais B."/>
            <person name="Ehrlich S.D."/>
            <person name="Janniere L."/>
        </authorList>
    </citation>
    <scope>NUCLEOTIDE SEQUENCE</scope>
    <source>
        <strain evidence="1">72</strain>
        <plasmid evidence="1">pBS72</plasmid>
    </source>
</reference>
<reference evidence="1" key="3">
    <citation type="journal article" date="2004" name="Mol. Biol. (Mosk.)">
        <title>The replication system of plasmids from Bacillus subtilis environmental isolates.</title>
        <authorList>
            <person name="Lagodich A.V."/>
            <person name="Shtaniuk Iu.V."/>
            <person name="Prozorov A.A."/>
            <person name="Titok M.A."/>
        </authorList>
    </citation>
    <scope>NUCLEOTIDE SEQUENCE</scope>
    <source>
        <strain evidence="1">72</strain>
        <plasmid evidence="1">pBS72</plasmid>
    </source>
</reference>
<protein>
    <submittedName>
        <fullName evidence="1">Uncharacterized protein</fullName>
    </submittedName>
</protein>
<sequence>MENLSLDMTNMGFNKILFNSVKEIWNQTVMVLDKDTNATPFVFYNKKDRVHQFESGNTADSYRKLLSLADWDTMEKDSLVISPNLLEAYYKEYQKSKDDFYIKLDLFLLLRKDLMVRTRLVNLIEFEKCEDKSKFPHAEYPILVRIFDLNKNIA</sequence>
<gene>
    <name evidence="1" type="ORF">pBS72_0200</name>
</gene>
<reference evidence="1" key="2">
    <citation type="journal article" date="2003" name="Plasmid">
        <title>Bacillus subtilis soil isolates: plasmid replicon analysis and construction of a new theta-replicating vector.</title>
        <authorList>
            <person name="Titok M.A."/>
            <person name="Chapuis J."/>
            <person name="Selezneva Y.V."/>
            <person name="Lagodich A.V."/>
            <person name="Prokulevich V.A."/>
            <person name="Ehrlich S.D."/>
            <person name="Janniere L."/>
        </authorList>
    </citation>
    <scope>NUCLEOTIDE SEQUENCE</scope>
    <source>
        <strain evidence="1">72</strain>
        <plasmid evidence="1">pBS72</plasmid>
    </source>
</reference>
<reference evidence="1" key="1">
    <citation type="journal article" date="2002" name="Mikrobiologiia">
        <title>Soil strain of Bacillus subtilis harboring a large plasmid that mediates high-frequency conjugal mobilization.</title>
        <authorList>
            <person name="Lotareva O.V."/>
            <person name="Poluektova E.U."/>
            <person name="Titok M.A."/>
            <person name="Prozorov A.A."/>
        </authorList>
    </citation>
    <scope>NUCLEOTIDE SEQUENCE</scope>
    <source>
        <strain evidence="1">72</strain>
        <plasmid evidence="1">pBS72</plasmid>
    </source>
</reference>
<proteinExistence type="predicted"/>
<dbReference type="RefSeq" id="WP_172688798.1">
    <property type="nucleotide sequence ID" value="NZ_KX711616.1"/>
</dbReference>
<keyword evidence="1" id="KW-0614">Plasmid</keyword>